<dbReference type="EMBL" id="JBHSDS010000001">
    <property type="protein sequence ID" value="MFC4356482.1"/>
    <property type="molecule type" value="Genomic_DNA"/>
</dbReference>
<accession>A0ABD5P6G3</accession>
<dbReference type="RefSeq" id="WP_267624835.1">
    <property type="nucleotide sequence ID" value="NZ_JAODIW010000010.1"/>
</dbReference>
<gene>
    <name evidence="1" type="ORF">ACFO0N_00800</name>
</gene>
<proteinExistence type="predicted"/>
<protein>
    <submittedName>
        <fullName evidence="1">Uncharacterized protein</fullName>
    </submittedName>
</protein>
<keyword evidence="2" id="KW-1185">Reference proteome</keyword>
<name>A0ABD5P6G3_9EURY</name>
<reference evidence="1 2" key="1">
    <citation type="journal article" date="2019" name="Int. J. Syst. Evol. Microbiol.">
        <title>The Global Catalogue of Microorganisms (GCM) 10K type strain sequencing project: providing services to taxonomists for standard genome sequencing and annotation.</title>
        <authorList>
            <consortium name="The Broad Institute Genomics Platform"/>
            <consortium name="The Broad Institute Genome Sequencing Center for Infectious Disease"/>
            <person name="Wu L."/>
            <person name="Ma J."/>
        </authorList>
    </citation>
    <scope>NUCLEOTIDE SEQUENCE [LARGE SCALE GENOMIC DNA]</scope>
    <source>
        <strain evidence="1 2">CGMCC 1.12553</strain>
    </source>
</reference>
<comment type="caution">
    <text evidence="1">The sequence shown here is derived from an EMBL/GenBank/DDBJ whole genome shotgun (WGS) entry which is preliminary data.</text>
</comment>
<evidence type="ECO:0000313" key="1">
    <source>
        <dbReference type="EMBL" id="MFC4356482.1"/>
    </source>
</evidence>
<dbReference type="AlphaFoldDB" id="A0ABD5P6G3"/>
<organism evidence="1 2">
    <name type="scientific">Halobium salinum</name>
    <dbReference type="NCBI Taxonomy" id="1364940"/>
    <lineage>
        <taxon>Archaea</taxon>
        <taxon>Methanobacteriati</taxon>
        <taxon>Methanobacteriota</taxon>
        <taxon>Stenosarchaea group</taxon>
        <taxon>Halobacteria</taxon>
        <taxon>Halobacteriales</taxon>
        <taxon>Haloferacaceae</taxon>
        <taxon>Halobium</taxon>
    </lineage>
</organism>
<dbReference type="Proteomes" id="UP001595921">
    <property type="component" value="Unassembled WGS sequence"/>
</dbReference>
<sequence>MFAVFRRLALFALYQTTVALGILLLPVAVLARRAGVNLPVGRLVVTMGEAYDDAVSPETVEESATN</sequence>
<evidence type="ECO:0000313" key="2">
    <source>
        <dbReference type="Proteomes" id="UP001595921"/>
    </source>
</evidence>